<dbReference type="Gene3D" id="3.30.2350.10">
    <property type="entry name" value="Pseudouridine synthase"/>
    <property type="match status" value="1"/>
</dbReference>
<accession>A0ABN9KXE4</accession>
<name>A0ABN9KXE4_9NEOB</name>
<dbReference type="PANTHER" id="PTHR21600">
    <property type="entry name" value="MITOCHONDRIAL RNA PSEUDOURIDINE SYNTHASE"/>
    <property type="match status" value="1"/>
</dbReference>
<sequence>SRNQLQSRRCGERNRCVSGGDGGCVPAAQGGWTTVSRIGSRGCARGLCSAPWYQEHLEMENKQHKPPRSPPEVKPSILNSPGVVSVDSMSRESLCEHLAKNVVYMAGPLVAINKPQGLPITGNTEGNSVMSVLSELQRTLQIKSELHVVKAAPKESSGLVLLSSCHVTTKKFEDFYSECRRSERPLATFWAVTLGVPSPPKGDIKVALKVETIGDLDLVAPEMHPSKGSLERRDVKRTETRYQVLRSAVGCSLLQLQPMSVFREQLLVHCTLQFCPILGDHTYSSRVAKVLGQNIFVPLDLATPRPQRIEEQILRRMRVPEQKVHRIPLHLHLQQLLMPDDPSAAHPTHLTAPPPPYFQRTMELLRLKMK</sequence>
<feature type="domain" description="Pseudouridine synthase RsuA/RluA-like" evidence="1">
    <location>
        <begin position="109"/>
        <end position="270"/>
    </location>
</feature>
<keyword evidence="3" id="KW-1185">Reference proteome</keyword>
<dbReference type="InterPro" id="IPR050188">
    <property type="entry name" value="RluA_PseudoU_synthase"/>
</dbReference>
<organism evidence="2 3">
    <name type="scientific">Ranitomeya imitator</name>
    <name type="common">mimic poison frog</name>
    <dbReference type="NCBI Taxonomy" id="111125"/>
    <lineage>
        <taxon>Eukaryota</taxon>
        <taxon>Metazoa</taxon>
        <taxon>Chordata</taxon>
        <taxon>Craniata</taxon>
        <taxon>Vertebrata</taxon>
        <taxon>Euteleostomi</taxon>
        <taxon>Amphibia</taxon>
        <taxon>Batrachia</taxon>
        <taxon>Anura</taxon>
        <taxon>Neobatrachia</taxon>
        <taxon>Hyloidea</taxon>
        <taxon>Dendrobatidae</taxon>
        <taxon>Dendrobatinae</taxon>
        <taxon>Ranitomeya</taxon>
    </lineage>
</organism>
<dbReference type="Pfam" id="PF00849">
    <property type="entry name" value="PseudoU_synth_2"/>
    <property type="match status" value="1"/>
</dbReference>
<feature type="non-terminal residue" evidence="2">
    <location>
        <position position="370"/>
    </location>
</feature>
<evidence type="ECO:0000313" key="2">
    <source>
        <dbReference type="EMBL" id="CAJ0927885.1"/>
    </source>
</evidence>
<dbReference type="InterPro" id="IPR020103">
    <property type="entry name" value="PsdUridine_synth_cat_dom_sf"/>
</dbReference>
<evidence type="ECO:0000259" key="1">
    <source>
        <dbReference type="Pfam" id="PF00849"/>
    </source>
</evidence>
<dbReference type="PANTHER" id="PTHR21600:SF49">
    <property type="entry name" value="MITOCHONDRIAL MRNA PSEUDOURIDINE SYNTHASE RPUSD3"/>
    <property type="match status" value="1"/>
</dbReference>
<gene>
    <name evidence="2" type="ORF">RIMI_LOCUS3178370</name>
</gene>
<comment type="caution">
    <text evidence="2">The sequence shown here is derived from an EMBL/GenBank/DDBJ whole genome shotgun (WGS) entry which is preliminary data.</text>
</comment>
<proteinExistence type="predicted"/>
<evidence type="ECO:0000313" key="3">
    <source>
        <dbReference type="Proteomes" id="UP001176940"/>
    </source>
</evidence>
<dbReference type="SUPFAM" id="SSF55120">
    <property type="entry name" value="Pseudouridine synthase"/>
    <property type="match status" value="1"/>
</dbReference>
<feature type="non-terminal residue" evidence="2">
    <location>
        <position position="1"/>
    </location>
</feature>
<dbReference type="InterPro" id="IPR006145">
    <property type="entry name" value="PsdUridine_synth_RsuA/RluA"/>
</dbReference>
<protein>
    <recommendedName>
        <fullName evidence="1">Pseudouridine synthase RsuA/RluA-like domain-containing protein</fullName>
    </recommendedName>
</protein>
<dbReference type="EMBL" id="CAUEEQ010004670">
    <property type="protein sequence ID" value="CAJ0927885.1"/>
    <property type="molecule type" value="Genomic_DNA"/>
</dbReference>
<dbReference type="Proteomes" id="UP001176940">
    <property type="component" value="Unassembled WGS sequence"/>
</dbReference>
<reference evidence="2" key="1">
    <citation type="submission" date="2023-07" db="EMBL/GenBank/DDBJ databases">
        <authorList>
            <person name="Stuckert A."/>
        </authorList>
    </citation>
    <scope>NUCLEOTIDE SEQUENCE</scope>
</reference>